<keyword evidence="9" id="KW-0238">DNA-binding</keyword>
<evidence type="ECO:0000256" key="11">
    <source>
        <dbReference type="ARBA" id="ARBA00023242"/>
    </source>
</evidence>
<dbReference type="Pfam" id="PF00441">
    <property type="entry name" value="Acyl-CoA_dh_1"/>
    <property type="match status" value="1"/>
</dbReference>
<dbReference type="GO" id="GO:0000981">
    <property type="term" value="F:DNA-binding transcription factor activity, RNA polymerase II-specific"/>
    <property type="evidence" value="ECO:0007669"/>
    <property type="project" value="InterPro"/>
</dbReference>
<feature type="compositionally biased region" description="Polar residues" evidence="12">
    <location>
        <begin position="653"/>
        <end position="663"/>
    </location>
</feature>
<dbReference type="SMART" id="SM00906">
    <property type="entry name" value="Fungal_trans"/>
    <property type="match status" value="1"/>
</dbReference>
<dbReference type="Pfam" id="PF04082">
    <property type="entry name" value="Fungal_trans"/>
    <property type="match status" value="1"/>
</dbReference>
<dbReference type="Gene3D" id="1.20.140.10">
    <property type="entry name" value="Butyryl-CoA Dehydrogenase, subunit A, domain 3"/>
    <property type="match status" value="1"/>
</dbReference>
<keyword evidence="8" id="KW-0805">Transcription regulation</keyword>
<keyword evidence="6" id="KW-0274">FAD</keyword>
<evidence type="ECO:0000256" key="3">
    <source>
        <dbReference type="ARBA" id="ARBA00011738"/>
    </source>
</evidence>
<comment type="cofactor">
    <cofactor evidence="1">
        <name>FAD</name>
        <dbReference type="ChEBI" id="CHEBI:57692"/>
    </cofactor>
</comment>
<evidence type="ECO:0000256" key="8">
    <source>
        <dbReference type="ARBA" id="ARBA00023015"/>
    </source>
</evidence>
<feature type="compositionally biased region" description="Low complexity" evidence="12">
    <location>
        <begin position="110"/>
        <end position="121"/>
    </location>
</feature>
<dbReference type="FunFam" id="2.40.110.10:FF:000002">
    <property type="entry name" value="Acyl-CoA dehydrogenase fadE12"/>
    <property type="match status" value="1"/>
</dbReference>
<gene>
    <name evidence="14" type="ORF">PV06_02904</name>
</gene>
<keyword evidence="5" id="KW-0479">Metal-binding</keyword>
<dbReference type="GO" id="GO:0006351">
    <property type="term" value="P:DNA-templated transcription"/>
    <property type="evidence" value="ECO:0007669"/>
    <property type="project" value="InterPro"/>
</dbReference>
<dbReference type="CDD" id="cd12148">
    <property type="entry name" value="fungal_TF_MHR"/>
    <property type="match status" value="1"/>
</dbReference>
<dbReference type="InterPro" id="IPR006091">
    <property type="entry name" value="Acyl-CoA_Oxase/DH_mid-dom"/>
</dbReference>
<evidence type="ECO:0000256" key="1">
    <source>
        <dbReference type="ARBA" id="ARBA00001974"/>
    </source>
</evidence>
<dbReference type="Gene3D" id="4.10.240.10">
    <property type="entry name" value="Zn(2)-C6 fungal-type DNA-binding domain"/>
    <property type="match status" value="1"/>
</dbReference>
<keyword evidence="4" id="KW-0285">Flavoprotein</keyword>
<dbReference type="STRING" id="215243.A0A0D2DNH9"/>
<evidence type="ECO:0000256" key="2">
    <source>
        <dbReference type="ARBA" id="ARBA00009347"/>
    </source>
</evidence>
<keyword evidence="11" id="KW-0539">Nucleus</keyword>
<dbReference type="Pfam" id="PF02771">
    <property type="entry name" value="Acyl-CoA_dh_N"/>
    <property type="match status" value="1"/>
</dbReference>
<dbReference type="InterPro" id="IPR050741">
    <property type="entry name" value="Acyl-CoA_dehydrogenase"/>
</dbReference>
<evidence type="ECO:0000256" key="12">
    <source>
        <dbReference type="SAM" id="MobiDB-lite"/>
    </source>
</evidence>
<dbReference type="SMART" id="SM00066">
    <property type="entry name" value="GAL4"/>
    <property type="match status" value="1"/>
</dbReference>
<accession>A0A0D2DNH9</accession>
<dbReference type="GO" id="GO:0008270">
    <property type="term" value="F:zinc ion binding"/>
    <property type="evidence" value="ECO:0007669"/>
    <property type="project" value="InterPro"/>
</dbReference>
<keyword evidence="10" id="KW-0804">Transcription</keyword>
<sequence>MAVDSTQVRQRAALACVPCRHRRVKCETIEGESECQLCRQKGIECITVSLDGRRSSATNRCAKSLKERVDELEYLLEQERQKSNARPRAKTSDLPTPLVGSNTQSRRRAPSTTTTRNSTTTEMAPPSREPDTSLEIDNIIRHHEAVASSPVRGQEPDRMSPVSSNCSSKGLTDRLLDPLGQLSIDHGTGRLRYFGPLTNLHTFWDVSLSTDIAKRRENNEITTSILRNLSVETHDYLMSCFWIYHNAIFHVVHKEAFYKDKESEKGKNYSGLLHICILAMGYRFADKSRQSVRRLAIATCPRESILHREAKRLFEHELRQPGGIPSIQALLLLADLECGCGRDNTGWMYAGMACRLCFDLGLNLDCTGLGLGEEEVQVRRMILWACCIYDKYWCLYLGRRTTVKSSDIEVLPTSSHRLGGLHPSGAEKLFETEIYESLLDLMDIAGQLTDNIHIQANKLSHQCYSSVAAVDSELNAWYNRLPPKLQWTPENVSIAPSSFFLLHQQYHSTVVLLHRPYIHGFYGESDGYPPNPGIIPDHLVQMSQTICLEHATRVANILKEHQQHYDPSRFCLTVLQHAGTAATVMIARVRTINDSVERRGLLRHLECLTQVLSAMSPTFQPAERMSNLLNEVLAEAGVVFNSHLRTGLDRNSEASATMKTSAQPDDIGQPASKRRQIERAPSNEFVLTMSSLPDLNNGHLRPPNLFEAPQSTLANSTLMTSPGATISSYAKSSWMTQPQLPTSTSVPMQCSSVNYNDALVPMIDSDAFMSGSVFEPAGSPEDWRVMLRDLGVPAESVFEAQLAQETSRWTSPPVLEGLKARAKELGLWNMFLSKQSEGAGYTNLEYALMAEYLGRSKLGPEATNNSAPDTGNMEIIAKYGTAEQKRRWLLPLLNGEIRSAYVMTEPDVASSDATNVRLSMVREGDFYILNGSKWWISSAGDPRCKVYIVIGKTNPEHPDKYKQQSMIIVPADTEGIEVTRLLSVYGYDDSPLGHGHLTFDNVRVPAANILLGPGRGFEIMQGRMGPGRIHHAMRCIGFAERALDLMLSRANDARKQPFGKVLSEHGSMIEAIARCRIEIDTARLLVLDAAAKIDQSNAKGALKQIAEAKIFVPEMTCRVIDRAIQSFGAEGVSQDTPLASMWAAARIVRIADGPDEVHLRQLGRNENKRASSVQALLELQRKRSKEWLEGCGLGNNDKRRPVSRKARL</sequence>
<feature type="region of interest" description="Disordered" evidence="12">
    <location>
        <begin position="652"/>
        <end position="675"/>
    </location>
</feature>
<feature type="domain" description="Zn(2)-C6 fungal-type" evidence="13">
    <location>
        <begin position="15"/>
        <end position="47"/>
    </location>
</feature>
<dbReference type="InterPro" id="IPR009100">
    <property type="entry name" value="AcylCoA_DH/oxidase_NM_dom_sf"/>
</dbReference>
<comment type="subunit">
    <text evidence="3">Homodimer.</text>
</comment>
<dbReference type="InterPro" id="IPR009075">
    <property type="entry name" value="AcylCo_DH/oxidase_C"/>
</dbReference>
<dbReference type="Proteomes" id="UP000053342">
    <property type="component" value="Unassembled WGS sequence"/>
</dbReference>
<comment type="similarity">
    <text evidence="2">Belongs to the acyl-CoA dehydrogenase family.</text>
</comment>
<dbReference type="Pfam" id="PF00172">
    <property type="entry name" value="Zn_clus"/>
    <property type="match status" value="1"/>
</dbReference>
<evidence type="ECO:0000256" key="6">
    <source>
        <dbReference type="ARBA" id="ARBA00022827"/>
    </source>
</evidence>
<feature type="region of interest" description="Disordered" evidence="12">
    <location>
        <begin position="147"/>
        <end position="168"/>
    </location>
</feature>
<evidence type="ECO:0000256" key="4">
    <source>
        <dbReference type="ARBA" id="ARBA00022630"/>
    </source>
</evidence>
<evidence type="ECO:0000256" key="10">
    <source>
        <dbReference type="ARBA" id="ARBA00023163"/>
    </source>
</evidence>
<dbReference type="Gene3D" id="2.40.110.10">
    <property type="entry name" value="Butyryl-CoA Dehydrogenase, subunit A, domain 2"/>
    <property type="match status" value="1"/>
</dbReference>
<evidence type="ECO:0000256" key="5">
    <source>
        <dbReference type="ARBA" id="ARBA00022723"/>
    </source>
</evidence>
<dbReference type="InterPro" id="IPR001138">
    <property type="entry name" value="Zn2Cys6_DnaBD"/>
</dbReference>
<dbReference type="SUPFAM" id="SSF57701">
    <property type="entry name" value="Zn2/Cys6 DNA-binding domain"/>
    <property type="match status" value="1"/>
</dbReference>
<reference evidence="14 15" key="1">
    <citation type="submission" date="2015-01" db="EMBL/GenBank/DDBJ databases">
        <title>The Genome Sequence of Exophiala oligosperma CBS72588.</title>
        <authorList>
            <consortium name="The Broad Institute Genomics Platform"/>
            <person name="Cuomo C."/>
            <person name="de Hoog S."/>
            <person name="Gorbushina A."/>
            <person name="Stielow B."/>
            <person name="Teixiera M."/>
            <person name="Abouelleil A."/>
            <person name="Chapman S.B."/>
            <person name="Priest M."/>
            <person name="Young S.K."/>
            <person name="Wortman J."/>
            <person name="Nusbaum C."/>
            <person name="Birren B."/>
        </authorList>
    </citation>
    <scope>NUCLEOTIDE SEQUENCE [LARGE SCALE GENOMIC DNA]</scope>
    <source>
        <strain evidence="14 15">CBS 72588</strain>
    </source>
</reference>
<dbReference type="SUPFAM" id="SSF56645">
    <property type="entry name" value="Acyl-CoA dehydrogenase NM domain-like"/>
    <property type="match status" value="1"/>
</dbReference>
<dbReference type="PROSITE" id="PS00463">
    <property type="entry name" value="ZN2_CY6_FUNGAL_1"/>
    <property type="match status" value="1"/>
</dbReference>
<dbReference type="PROSITE" id="PS50048">
    <property type="entry name" value="ZN2_CY6_FUNGAL_2"/>
    <property type="match status" value="1"/>
</dbReference>
<dbReference type="OrthoDB" id="2154091at2759"/>
<dbReference type="InterPro" id="IPR036250">
    <property type="entry name" value="AcylCo_DH-like_C"/>
</dbReference>
<dbReference type="GeneID" id="27354978"/>
<name>A0A0D2DNH9_9EURO</name>
<protein>
    <recommendedName>
        <fullName evidence="13">Zn(2)-C6 fungal-type domain-containing protein</fullName>
    </recommendedName>
</protein>
<dbReference type="RefSeq" id="XP_016264649.1">
    <property type="nucleotide sequence ID" value="XM_016403644.1"/>
</dbReference>
<dbReference type="Pfam" id="PF02770">
    <property type="entry name" value="Acyl-CoA_dh_M"/>
    <property type="match status" value="1"/>
</dbReference>
<dbReference type="InterPro" id="IPR036864">
    <property type="entry name" value="Zn2-C6_fun-type_DNA-bd_sf"/>
</dbReference>
<dbReference type="GO" id="GO:0003995">
    <property type="term" value="F:acyl-CoA dehydrogenase activity"/>
    <property type="evidence" value="ECO:0007669"/>
    <property type="project" value="TreeGrafter"/>
</dbReference>
<dbReference type="InterPro" id="IPR007219">
    <property type="entry name" value="XnlR_reg_dom"/>
</dbReference>
<dbReference type="SUPFAM" id="SSF47203">
    <property type="entry name" value="Acyl-CoA dehydrogenase C-terminal domain-like"/>
    <property type="match status" value="1"/>
</dbReference>
<evidence type="ECO:0000313" key="15">
    <source>
        <dbReference type="Proteomes" id="UP000053342"/>
    </source>
</evidence>
<dbReference type="CDD" id="cd00067">
    <property type="entry name" value="GAL4"/>
    <property type="match status" value="1"/>
</dbReference>
<dbReference type="GO" id="GO:0005737">
    <property type="term" value="C:cytoplasm"/>
    <property type="evidence" value="ECO:0007669"/>
    <property type="project" value="TreeGrafter"/>
</dbReference>
<evidence type="ECO:0000256" key="9">
    <source>
        <dbReference type="ARBA" id="ARBA00023125"/>
    </source>
</evidence>
<proteinExistence type="inferred from homology"/>
<dbReference type="InterPro" id="IPR037069">
    <property type="entry name" value="AcylCoA_DH/ox_N_sf"/>
</dbReference>
<dbReference type="EMBL" id="KN847334">
    <property type="protein sequence ID" value="KIW44433.1"/>
    <property type="molecule type" value="Genomic_DNA"/>
</dbReference>
<dbReference type="PANTHER" id="PTHR48083">
    <property type="entry name" value="MEDIUM-CHAIN SPECIFIC ACYL-COA DEHYDROGENASE, MITOCHONDRIAL-RELATED"/>
    <property type="match status" value="1"/>
</dbReference>
<dbReference type="GO" id="GO:0003677">
    <property type="term" value="F:DNA binding"/>
    <property type="evidence" value="ECO:0007669"/>
    <property type="project" value="UniProtKB-KW"/>
</dbReference>
<organism evidence="14 15">
    <name type="scientific">Exophiala oligosperma</name>
    <dbReference type="NCBI Taxonomy" id="215243"/>
    <lineage>
        <taxon>Eukaryota</taxon>
        <taxon>Fungi</taxon>
        <taxon>Dikarya</taxon>
        <taxon>Ascomycota</taxon>
        <taxon>Pezizomycotina</taxon>
        <taxon>Eurotiomycetes</taxon>
        <taxon>Chaetothyriomycetidae</taxon>
        <taxon>Chaetothyriales</taxon>
        <taxon>Herpotrichiellaceae</taxon>
        <taxon>Exophiala</taxon>
    </lineage>
</organism>
<keyword evidence="15" id="KW-1185">Reference proteome</keyword>
<dbReference type="GO" id="GO:0033539">
    <property type="term" value="P:fatty acid beta-oxidation using acyl-CoA dehydrogenase"/>
    <property type="evidence" value="ECO:0007669"/>
    <property type="project" value="TreeGrafter"/>
</dbReference>
<dbReference type="GO" id="GO:0050660">
    <property type="term" value="F:flavin adenine dinucleotide binding"/>
    <property type="evidence" value="ECO:0007669"/>
    <property type="project" value="InterPro"/>
</dbReference>
<dbReference type="AlphaFoldDB" id="A0A0D2DNH9"/>
<dbReference type="InterPro" id="IPR046373">
    <property type="entry name" value="Acyl-CoA_Oxase/DH_mid-dom_sf"/>
</dbReference>
<evidence type="ECO:0000256" key="7">
    <source>
        <dbReference type="ARBA" id="ARBA00023002"/>
    </source>
</evidence>
<dbReference type="VEuPathDB" id="FungiDB:PV06_02904"/>
<keyword evidence="7" id="KW-0560">Oxidoreductase</keyword>
<evidence type="ECO:0000259" key="13">
    <source>
        <dbReference type="PROSITE" id="PS50048"/>
    </source>
</evidence>
<feature type="region of interest" description="Disordered" evidence="12">
    <location>
        <begin position="78"/>
        <end position="132"/>
    </location>
</feature>
<dbReference type="PANTHER" id="PTHR48083:SF13">
    <property type="entry name" value="ACYL-COA DEHYDROGENASE FAMILY MEMBER 11"/>
    <property type="match status" value="1"/>
</dbReference>
<evidence type="ECO:0000313" key="14">
    <source>
        <dbReference type="EMBL" id="KIW44433.1"/>
    </source>
</evidence>
<dbReference type="InterPro" id="IPR013786">
    <property type="entry name" value="AcylCoA_DH/ox_N"/>
</dbReference>
<dbReference type="Gene3D" id="1.10.540.10">
    <property type="entry name" value="Acyl-CoA dehydrogenase/oxidase, N-terminal domain"/>
    <property type="match status" value="1"/>
</dbReference>
<dbReference type="HOGENOM" id="CLU_270018_0_0_1"/>